<evidence type="ECO:0000256" key="2">
    <source>
        <dbReference type="PIRNR" id="PIRNR002094"/>
    </source>
</evidence>
<evidence type="ECO:0000256" key="4">
    <source>
        <dbReference type="SAM" id="SignalP"/>
    </source>
</evidence>
<name>A0ABQ1R725_9ALTE</name>
<comment type="caution">
    <text evidence="5">The sequence shown here is derived from an EMBL/GenBank/DDBJ whole genome shotgun (WGS) entry which is preliminary data.</text>
</comment>
<dbReference type="InterPro" id="IPR005632">
    <property type="entry name" value="Chaperone_Skp"/>
</dbReference>
<accession>A0ABQ1R725</accession>
<dbReference type="InterPro" id="IPR024930">
    <property type="entry name" value="Skp_dom_sf"/>
</dbReference>
<dbReference type="EMBL" id="BMGJ01000003">
    <property type="protein sequence ID" value="GGD56851.1"/>
    <property type="molecule type" value="Genomic_DNA"/>
</dbReference>
<sequence>MNKFNKGVLAAAVLGTSMLSSAAMAAQKIGVVNVQGVFQSLPQAAVIQENIRNEFKDQIEEIGRMEKDIKYYMEKRERDAATMSDAERKELEDKLISLRDEYAGKTQPLQQQIQTRQGEERDKLLGLIKQAIDGIAEKENYDLVLNSNAVAYMAEANNLSQQVVDQVSKIK</sequence>
<evidence type="ECO:0000256" key="1">
    <source>
        <dbReference type="ARBA" id="ARBA00022729"/>
    </source>
</evidence>
<dbReference type="SUPFAM" id="SSF111384">
    <property type="entry name" value="OmpH-like"/>
    <property type="match status" value="1"/>
</dbReference>
<dbReference type="RefSeq" id="WP_099033983.1">
    <property type="nucleotide sequence ID" value="NZ_BMGJ01000003.1"/>
</dbReference>
<evidence type="ECO:0000256" key="3">
    <source>
        <dbReference type="SAM" id="Coils"/>
    </source>
</evidence>
<dbReference type="SMART" id="SM00935">
    <property type="entry name" value="OmpH"/>
    <property type="match status" value="1"/>
</dbReference>
<dbReference type="Gene3D" id="3.30.910.20">
    <property type="entry name" value="Skp domain"/>
    <property type="match status" value="1"/>
</dbReference>
<keyword evidence="6" id="KW-1185">Reference proteome</keyword>
<dbReference type="PANTHER" id="PTHR35089">
    <property type="entry name" value="CHAPERONE PROTEIN SKP"/>
    <property type="match status" value="1"/>
</dbReference>
<feature type="coiled-coil region" evidence="3">
    <location>
        <begin position="48"/>
        <end position="101"/>
    </location>
</feature>
<comment type="similarity">
    <text evidence="2">Belongs to the skp family.</text>
</comment>
<evidence type="ECO:0000313" key="6">
    <source>
        <dbReference type="Proteomes" id="UP000614272"/>
    </source>
</evidence>
<gene>
    <name evidence="5" type="primary">skp</name>
    <name evidence="5" type="ORF">GCM10011357_10520</name>
</gene>
<organism evidence="5 6">
    <name type="scientific">Lacimicrobium alkaliphilum</name>
    <dbReference type="NCBI Taxonomy" id="1526571"/>
    <lineage>
        <taxon>Bacteria</taxon>
        <taxon>Pseudomonadati</taxon>
        <taxon>Pseudomonadota</taxon>
        <taxon>Gammaproteobacteria</taxon>
        <taxon>Alteromonadales</taxon>
        <taxon>Alteromonadaceae</taxon>
        <taxon>Lacimicrobium</taxon>
    </lineage>
</organism>
<dbReference type="PANTHER" id="PTHR35089:SF1">
    <property type="entry name" value="CHAPERONE PROTEIN SKP"/>
    <property type="match status" value="1"/>
</dbReference>
<dbReference type="Proteomes" id="UP000614272">
    <property type="component" value="Unassembled WGS sequence"/>
</dbReference>
<reference evidence="6" key="1">
    <citation type="journal article" date="2019" name="Int. J. Syst. Evol. Microbiol.">
        <title>The Global Catalogue of Microorganisms (GCM) 10K type strain sequencing project: providing services to taxonomists for standard genome sequencing and annotation.</title>
        <authorList>
            <consortium name="The Broad Institute Genomics Platform"/>
            <consortium name="The Broad Institute Genome Sequencing Center for Infectious Disease"/>
            <person name="Wu L."/>
            <person name="Ma J."/>
        </authorList>
    </citation>
    <scope>NUCLEOTIDE SEQUENCE [LARGE SCALE GENOMIC DNA]</scope>
    <source>
        <strain evidence="6">CGMCC 1.12923</strain>
    </source>
</reference>
<keyword evidence="1 4" id="KW-0732">Signal</keyword>
<feature type="chain" id="PRO_5046770039" evidence="4">
    <location>
        <begin position="26"/>
        <end position="171"/>
    </location>
</feature>
<evidence type="ECO:0000313" key="5">
    <source>
        <dbReference type="EMBL" id="GGD56851.1"/>
    </source>
</evidence>
<proteinExistence type="inferred from homology"/>
<protein>
    <submittedName>
        <fullName evidence="5">Chaperone protein Skp</fullName>
    </submittedName>
</protein>
<keyword evidence="3" id="KW-0175">Coiled coil</keyword>
<feature type="signal peptide" evidence="4">
    <location>
        <begin position="1"/>
        <end position="25"/>
    </location>
</feature>
<dbReference type="PIRSF" id="PIRSF002094">
    <property type="entry name" value="OMP26_Skp"/>
    <property type="match status" value="1"/>
</dbReference>
<dbReference type="Pfam" id="PF03938">
    <property type="entry name" value="OmpH"/>
    <property type="match status" value="1"/>
</dbReference>